<evidence type="ECO:0000256" key="6">
    <source>
        <dbReference type="ARBA" id="ARBA00023118"/>
    </source>
</evidence>
<evidence type="ECO:0000256" key="2">
    <source>
        <dbReference type="ARBA" id="ARBA00022723"/>
    </source>
</evidence>
<keyword evidence="2 8" id="KW-0479">Metal-binding</keyword>
<dbReference type="GO" id="GO:0016787">
    <property type="term" value="F:hydrolase activity"/>
    <property type="evidence" value="ECO:0007669"/>
    <property type="project" value="UniProtKB-KW"/>
</dbReference>
<dbReference type="InterPro" id="IPR019851">
    <property type="entry name" value="CRISPR-assoc_Cas1_ECOLI"/>
</dbReference>
<evidence type="ECO:0000256" key="4">
    <source>
        <dbReference type="ARBA" id="ARBA00022801"/>
    </source>
</evidence>
<keyword evidence="1 8" id="KW-0540">Nuclease</keyword>
<dbReference type="NCBIfam" id="TIGR00287">
    <property type="entry name" value="cas1"/>
    <property type="match status" value="2"/>
</dbReference>
<comment type="caution">
    <text evidence="9">The sequence shown here is derived from an EMBL/GenBank/DDBJ whole genome shotgun (WGS) entry which is preliminary data.</text>
</comment>
<dbReference type="GO" id="GO:0043571">
    <property type="term" value="P:maintenance of CRISPR repeat elements"/>
    <property type="evidence" value="ECO:0007669"/>
    <property type="project" value="UniProtKB-UniRule"/>
</dbReference>
<comment type="subunit">
    <text evidence="8">Homodimer, forms a heterotetramer with a Cas2 homodimer.</text>
</comment>
<dbReference type="InterPro" id="IPR042211">
    <property type="entry name" value="CRISPR-assoc_Cas1_N"/>
</dbReference>
<dbReference type="PANTHER" id="PTHR34353">
    <property type="entry name" value="CRISPR-ASSOCIATED ENDONUCLEASE CAS1 1"/>
    <property type="match status" value="1"/>
</dbReference>
<keyword evidence="5 8" id="KW-0460">Magnesium</keyword>
<dbReference type="Gene3D" id="3.100.10.20">
    <property type="entry name" value="CRISPR-associated endonuclease Cas1, N-terminal domain"/>
    <property type="match status" value="1"/>
</dbReference>
<organism evidence="9 10">
    <name type="scientific">Acidithiobacillus thiooxidans</name>
    <name type="common">Thiobacillus thiooxidans</name>
    <dbReference type="NCBI Taxonomy" id="930"/>
    <lineage>
        <taxon>Bacteria</taxon>
        <taxon>Pseudomonadati</taxon>
        <taxon>Pseudomonadota</taxon>
        <taxon>Acidithiobacillia</taxon>
        <taxon>Acidithiobacillales</taxon>
        <taxon>Acidithiobacillaceae</taxon>
        <taxon>Acidithiobacillus</taxon>
    </lineage>
</organism>
<evidence type="ECO:0000256" key="5">
    <source>
        <dbReference type="ARBA" id="ARBA00022842"/>
    </source>
</evidence>
<dbReference type="EC" id="3.1.-.-" evidence="8"/>
<proteinExistence type="inferred from homology"/>
<comment type="function">
    <text evidence="8">CRISPR (clustered regularly interspaced short palindromic repeat), is an adaptive immune system that provides protection against mobile genetic elements (viruses, transposable elements and conjugative plasmids). CRISPR clusters contain spacers, sequences complementary to antecedent mobile elements, and target invading nucleic acids. CRISPR clusters are transcribed and processed into CRISPR RNA (crRNA). Acts as a dsDNA endonuclease. Involved in the integration of spacer DNA into the CRISPR cassette.</text>
</comment>
<dbReference type="GO" id="GO:0003677">
    <property type="term" value="F:DNA binding"/>
    <property type="evidence" value="ECO:0007669"/>
    <property type="project" value="UniProtKB-KW"/>
</dbReference>
<protein>
    <recommendedName>
        <fullName evidence="8">CRISPR-associated endonuclease Cas1</fullName>
        <ecNumber evidence="8">3.1.-.-</ecNumber>
    </recommendedName>
</protein>
<dbReference type="NCBIfam" id="TIGR03638">
    <property type="entry name" value="cas1_ECOLI"/>
    <property type="match status" value="1"/>
</dbReference>
<dbReference type="GO" id="GO:0046872">
    <property type="term" value="F:metal ion binding"/>
    <property type="evidence" value="ECO:0007669"/>
    <property type="project" value="UniProtKB-UniRule"/>
</dbReference>
<feature type="binding site" evidence="8">
    <location>
        <position position="244"/>
    </location>
    <ligand>
        <name>Mn(2+)</name>
        <dbReference type="ChEBI" id="CHEBI:29035"/>
    </ligand>
</feature>
<gene>
    <name evidence="8" type="primary">cas1</name>
    <name evidence="9" type="ORF">A6M23_11600</name>
</gene>
<dbReference type="Pfam" id="PF01867">
    <property type="entry name" value="Cas_Cas1"/>
    <property type="match status" value="2"/>
</dbReference>
<dbReference type="InterPro" id="IPR002729">
    <property type="entry name" value="CRISPR-assoc_Cas1"/>
</dbReference>
<keyword evidence="10" id="KW-1185">Reference proteome</keyword>
<comment type="cofactor">
    <cofactor evidence="8">
        <name>Mg(2+)</name>
        <dbReference type="ChEBI" id="CHEBI:18420"/>
    </cofactor>
    <cofactor evidence="8">
        <name>Mn(2+)</name>
        <dbReference type="ChEBI" id="CHEBI:29035"/>
    </cofactor>
</comment>
<keyword evidence="3 8" id="KW-0255">Endonuclease</keyword>
<reference evidence="9" key="1">
    <citation type="journal article" date="2016" name="Int. J. Mol. Sci.">
        <title>Comparative genomics of the extreme acidophile Acidithiobacillus thiooxidans reveals intraspecific divergence and niche adaptation.</title>
        <authorList>
            <person name="Zhang X."/>
            <person name="Feng X."/>
            <person name="Tao J."/>
            <person name="Ma L."/>
            <person name="Xiao Y."/>
            <person name="Liang Y."/>
            <person name="Liu X."/>
            <person name="Yin H."/>
        </authorList>
    </citation>
    <scope>NUCLEOTIDE SEQUENCE [LARGE SCALE GENOMIC DNA]</scope>
    <source>
        <strain evidence="9">DXS-W</strain>
    </source>
</reference>
<keyword evidence="6 8" id="KW-0051">Antiviral defense</keyword>
<dbReference type="GO" id="GO:0004520">
    <property type="term" value="F:DNA endonuclease activity"/>
    <property type="evidence" value="ECO:0007669"/>
    <property type="project" value="InterPro"/>
</dbReference>
<dbReference type="InterPro" id="IPR042206">
    <property type="entry name" value="CRISPR-assoc_Cas1_C"/>
</dbReference>
<dbReference type="InterPro" id="IPR050646">
    <property type="entry name" value="Cas1"/>
</dbReference>
<dbReference type="HAMAP" id="MF_01470">
    <property type="entry name" value="Cas1"/>
    <property type="match status" value="1"/>
</dbReference>
<evidence type="ECO:0000256" key="7">
    <source>
        <dbReference type="ARBA" id="ARBA00023125"/>
    </source>
</evidence>
<keyword evidence="7 8" id="KW-0238">DNA-binding</keyword>
<evidence type="ECO:0000256" key="3">
    <source>
        <dbReference type="ARBA" id="ARBA00022759"/>
    </source>
</evidence>
<dbReference type="OrthoDB" id="9777847at2"/>
<dbReference type="GO" id="GO:0051607">
    <property type="term" value="P:defense response to virus"/>
    <property type="evidence" value="ECO:0007669"/>
    <property type="project" value="UniProtKB-UniRule"/>
</dbReference>
<dbReference type="Proteomes" id="UP000095008">
    <property type="component" value="Unassembled WGS sequence"/>
</dbReference>
<dbReference type="InterPro" id="IPR033641">
    <property type="entry name" value="Cas1_I-E"/>
</dbReference>
<feature type="binding site" evidence="8">
    <location>
        <position position="164"/>
    </location>
    <ligand>
        <name>Mn(2+)</name>
        <dbReference type="ChEBI" id="CHEBI:29035"/>
    </ligand>
</feature>
<comment type="similarity">
    <text evidence="8">Belongs to the CRISPR-associated endonuclease Cas1 family.</text>
</comment>
<dbReference type="RefSeq" id="WP_065973943.1">
    <property type="nucleotide sequence ID" value="NZ_LWRY01000131.1"/>
</dbReference>
<keyword evidence="8" id="KW-0464">Manganese</keyword>
<dbReference type="EMBL" id="LWRY01000131">
    <property type="protein sequence ID" value="OCX71579.1"/>
    <property type="molecule type" value="Genomic_DNA"/>
</dbReference>
<name>A0A1C2I6F9_ACITH</name>
<evidence type="ECO:0000256" key="1">
    <source>
        <dbReference type="ARBA" id="ARBA00022722"/>
    </source>
</evidence>
<dbReference type="CDD" id="cd09719">
    <property type="entry name" value="Cas1_I-E"/>
    <property type="match status" value="1"/>
</dbReference>
<evidence type="ECO:0000313" key="9">
    <source>
        <dbReference type="EMBL" id="OCX71579.1"/>
    </source>
</evidence>
<keyword evidence="4 8" id="KW-0378">Hydrolase</keyword>
<sequence>MANESDDVPSDGGEKPQKSNRLLIRITRENLPQVKDKYPFLYLERGRLEIDDSSVKWIDCDKNVVRLPIATINCLLLGPGTTITHEAVKVVAQSNCSLCWVGEDTLIFYAAGQSPSANTRNLRMQMRLSADPKKSVEVARRMFKLRFPDADLTGKTLKEMMGMEGHRVRSLYEKKAQEYQVGWKGRSFVPGKFQMGDLTNQILTSCNAALYGILSSAIYSMGYSPHVGFIHSGSPLPFVYDMADLYKEIVSIDLAFSLTQEMAGQYNRQKVSTAFRERVIQDDILGRIGADIDKILETKKCSL</sequence>
<dbReference type="PANTHER" id="PTHR34353:SF3">
    <property type="entry name" value="CRISPR-ASSOCIATED ENDONUCLEASE CAS1"/>
    <property type="match status" value="1"/>
</dbReference>
<accession>A0A1C2I6F9</accession>
<dbReference type="AlphaFoldDB" id="A0A1C2I6F9"/>
<dbReference type="Gene3D" id="1.20.120.920">
    <property type="entry name" value="CRISPR-associated endonuclease Cas1, C-terminal domain"/>
    <property type="match status" value="1"/>
</dbReference>
<evidence type="ECO:0000256" key="8">
    <source>
        <dbReference type="HAMAP-Rule" id="MF_01470"/>
    </source>
</evidence>
<feature type="binding site" evidence="8">
    <location>
        <position position="231"/>
    </location>
    <ligand>
        <name>Mn(2+)</name>
        <dbReference type="ChEBI" id="CHEBI:29035"/>
    </ligand>
</feature>
<evidence type="ECO:0000313" key="10">
    <source>
        <dbReference type="Proteomes" id="UP000095008"/>
    </source>
</evidence>